<organism evidence="4 5">
    <name type="scientific">Vanrija albida</name>
    <dbReference type="NCBI Taxonomy" id="181172"/>
    <lineage>
        <taxon>Eukaryota</taxon>
        <taxon>Fungi</taxon>
        <taxon>Dikarya</taxon>
        <taxon>Basidiomycota</taxon>
        <taxon>Agaricomycotina</taxon>
        <taxon>Tremellomycetes</taxon>
        <taxon>Trichosporonales</taxon>
        <taxon>Trichosporonaceae</taxon>
        <taxon>Vanrija</taxon>
    </lineage>
</organism>
<feature type="region of interest" description="Disordered" evidence="1">
    <location>
        <begin position="279"/>
        <end position="338"/>
    </location>
</feature>
<comment type="caution">
    <text evidence="4">The sequence shown here is derived from an EMBL/GenBank/DDBJ whole genome shotgun (WGS) entry which is preliminary data.</text>
</comment>
<gene>
    <name evidence="4" type="ORF">Q8F55_007714</name>
</gene>
<name>A0ABR3PUB6_9TREE</name>
<reference evidence="4 5" key="1">
    <citation type="submission" date="2023-08" db="EMBL/GenBank/DDBJ databases">
        <title>Annotated Genome Sequence of Vanrija albida AlHP1.</title>
        <authorList>
            <person name="Herzog R."/>
        </authorList>
    </citation>
    <scope>NUCLEOTIDE SEQUENCE [LARGE SCALE GENOMIC DNA]</scope>
    <source>
        <strain evidence="4 5">AlHP1</strain>
    </source>
</reference>
<protein>
    <recommendedName>
        <fullName evidence="3">DUF6534 domain-containing protein</fullName>
    </recommendedName>
</protein>
<sequence length="338" mass="37492">MNLSLLWAGMLLNCFLTGVFTFQLVWYGSVYRNDKPWVKGVVLFVAVMALGNFIYLLYFAWWTLIADYGEYTHLLAYIFLSIFVVLDSFTAGVIQVFFTYRTWRLNNRNWYLVALLAALITMGVASGIAQAVIFISFSIQQVRSPVLARTGPVGSKLIPAIVTWNVGSMAADLVITVSILWGLWRTRTGWQHSDKVIARLARMTLEAQAPPLLLAAVFTATFIILFPRGLAAYVNNSKLNCIGLMYSLNSRQGFARQNITMENAPGGREWAIEQVKTASALPPSTSQRHTQVDTASAANPPDSESTSEASETMLPTQSVAYGLREEHMPPQGALPYSK</sequence>
<dbReference type="RefSeq" id="XP_069205975.1">
    <property type="nucleotide sequence ID" value="XM_069356134.1"/>
</dbReference>
<feature type="compositionally biased region" description="Polar residues" evidence="1">
    <location>
        <begin position="282"/>
        <end position="319"/>
    </location>
</feature>
<dbReference type="GeneID" id="95988757"/>
<dbReference type="Pfam" id="PF20152">
    <property type="entry name" value="DUF6534"/>
    <property type="match status" value="1"/>
</dbReference>
<feature type="transmembrane region" description="Helical" evidence="2">
    <location>
        <begin position="212"/>
        <end position="234"/>
    </location>
</feature>
<feature type="transmembrane region" description="Helical" evidence="2">
    <location>
        <begin position="110"/>
        <end position="137"/>
    </location>
</feature>
<dbReference type="PANTHER" id="PTHR40465">
    <property type="entry name" value="CHROMOSOME 1, WHOLE GENOME SHOTGUN SEQUENCE"/>
    <property type="match status" value="1"/>
</dbReference>
<feature type="domain" description="DUF6534" evidence="3">
    <location>
        <begin position="168"/>
        <end position="252"/>
    </location>
</feature>
<dbReference type="EMBL" id="JBBXJM010000006">
    <property type="protein sequence ID" value="KAL1406031.1"/>
    <property type="molecule type" value="Genomic_DNA"/>
</dbReference>
<dbReference type="Proteomes" id="UP001565368">
    <property type="component" value="Unassembled WGS sequence"/>
</dbReference>
<dbReference type="PANTHER" id="PTHR40465:SF1">
    <property type="entry name" value="DUF6534 DOMAIN-CONTAINING PROTEIN"/>
    <property type="match status" value="1"/>
</dbReference>
<proteinExistence type="predicted"/>
<dbReference type="InterPro" id="IPR045339">
    <property type="entry name" value="DUF6534"/>
</dbReference>
<evidence type="ECO:0000313" key="4">
    <source>
        <dbReference type="EMBL" id="KAL1406031.1"/>
    </source>
</evidence>
<keyword evidence="2" id="KW-0472">Membrane</keyword>
<keyword evidence="2" id="KW-0812">Transmembrane</keyword>
<evidence type="ECO:0000256" key="1">
    <source>
        <dbReference type="SAM" id="MobiDB-lite"/>
    </source>
</evidence>
<evidence type="ECO:0000256" key="2">
    <source>
        <dbReference type="SAM" id="Phobius"/>
    </source>
</evidence>
<evidence type="ECO:0000259" key="3">
    <source>
        <dbReference type="Pfam" id="PF20152"/>
    </source>
</evidence>
<keyword evidence="5" id="KW-1185">Reference proteome</keyword>
<feature type="transmembrane region" description="Helical" evidence="2">
    <location>
        <begin position="40"/>
        <end position="62"/>
    </location>
</feature>
<evidence type="ECO:0000313" key="5">
    <source>
        <dbReference type="Proteomes" id="UP001565368"/>
    </source>
</evidence>
<accession>A0ABR3PUB6</accession>
<feature type="transmembrane region" description="Helical" evidence="2">
    <location>
        <begin position="6"/>
        <end position="28"/>
    </location>
</feature>
<keyword evidence="2" id="KW-1133">Transmembrane helix</keyword>
<feature type="transmembrane region" description="Helical" evidence="2">
    <location>
        <begin position="157"/>
        <end position="184"/>
    </location>
</feature>
<feature type="transmembrane region" description="Helical" evidence="2">
    <location>
        <begin position="74"/>
        <end position="98"/>
    </location>
</feature>